<protein>
    <submittedName>
        <fullName evidence="2">NusG domain II-containing protein</fullName>
    </submittedName>
</protein>
<dbReference type="Proteomes" id="UP000659630">
    <property type="component" value="Unassembled WGS sequence"/>
</dbReference>
<dbReference type="Gene3D" id="2.60.320.10">
    <property type="entry name" value="N-utilization substance G protein NusG, insert domain"/>
    <property type="match status" value="1"/>
</dbReference>
<reference evidence="2" key="1">
    <citation type="submission" date="2020-08" db="EMBL/GenBank/DDBJ databases">
        <title>Genome public.</title>
        <authorList>
            <person name="Liu C."/>
            <person name="Sun Q."/>
        </authorList>
    </citation>
    <scope>NUCLEOTIDE SEQUENCE</scope>
    <source>
        <strain evidence="2">BX8</strain>
    </source>
</reference>
<accession>A0A923I7J4</accession>
<evidence type="ECO:0000313" key="2">
    <source>
        <dbReference type="EMBL" id="MBC5580407.1"/>
    </source>
</evidence>
<keyword evidence="1" id="KW-0812">Transmembrane</keyword>
<dbReference type="RefSeq" id="WP_186886761.1">
    <property type="nucleotide sequence ID" value="NZ_JACONZ010000001.1"/>
</dbReference>
<organism evidence="2 3">
    <name type="scientific">Anaerofilum hominis</name>
    <dbReference type="NCBI Taxonomy" id="2763016"/>
    <lineage>
        <taxon>Bacteria</taxon>
        <taxon>Bacillati</taxon>
        <taxon>Bacillota</taxon>
        <taxon>Clostridia</taxon>
        <taxon>Eubacteriales</taxon>
        <taxon>Oscillospiraceae</taxon>
        <taxon>Anaerofilum</taxon>
    </lineage>
</organism>
<dbReference type="CDD" id="cd09846">
    <property type="entry name" value="DUF1312"/>
    <property type="match status" value="1"/>
</dbReference>
<feature type="transmembrane region" description="Helical" evidence="1">
    <location>
        <begin position="12"/>
        <end position="30"/>
    </location>
</feature>
<evidence type="ECO:0000256" key="1">
    <source>
        <dbReference type="SAM" id="Phobius"/>
    </source>
</evidence>
<dbReference type="AlphaFoldDB" id="A0A923I7J4"/>
<keyword evidence="3" id="KW-1185">Reference proteome</keyword>
<dbReference type="InterPro" id="IPR038690">
    <property type="entry name" value="NusG_2_sf"/>
</dbReference>
<sequence length="114" mass="12299">MEKGKFFKKRDLIVLFVLLALAAAIGLFYLTRGAGAKATVTVDGGGAWEIDLSRDEIYHIENAALPVTLEVKDGKIRFIDSQCPDHLCEGFGFIGSEGEYAICMPAGVAVNIYG</sequence>
<gene>
    <name evidence="2" type="ORF">H8S23_02700</name>
</gene>
<proteinExistence type="predicted"/>
<evidence type="ECO:0000313" key="3">
    <source>
        <dbReference type="Proteomes" id="UP000659630"/>
    </source>
</evidence>
<keyword evidence="1" id="KW-0472">Membrane</keyword>
<comment type="caution">
    <text evidence="2">The sequence shown here is derived from an EMBL/GenBank/DDBJ whole genome shotgun (WGS) entry which is preliminary data.</text>
</comment>
<dbReference type="Pfam" id="PF07009">
    <property type="entry name" value="NusG_II"/>
    <property type="match status" value="1"/>
</dbReference>
<name>A0A923I7J4_9FIRM</name>
<keyword evidence="1" id="KW-1133">Transmembrane helix</keyword>
<dbReference type="EMBL" id="JACONZ010000001">
    <property type="protein sequence ID" value="MBC5580407.1"/>
    <property type="molecule type" value="Genomic_DNA"/>
</dbReference>